<dbReference type="InterPro" id="IPR050873">
    <property type="entry name" value="V-ATPase_V0D/AC39_subunit"/>
</dbReference>
<dbReference type="PANTHER" id="PTHR38682:SF1">
    <property type="entry name" value="V-TYPE ATP SYNTHASE SUBUNIT C"/>
    <property type="match status" value="1"/>
</dbReference>
<dbReference type="InterPro" id="IPR002843">
    <property type="entry name" value="ATPase_V0-cplx_csu/dsu"/>
</dbReference>
<evidence type="ECO:0000313" key="3">
    <source>
        <dbReference type="EMBL" id="TFZ39203.1"/>
    </source>
</evidence>
<dbReference type="Pfam" id="PF01992">
    <property type="entry name" value="vATP-synt_AC39"/>
    <property type="match status" value="1"/>
</dbReference>
<dbReference type="InterPro" id="IPR044911">
    <property type="entry name" value="V-type_ATPase_csu/dsu_dom_3"/>
</dbReference>
<sequence length="350" mass="42058">MSNARRFSAINTKLRVMHSHFLTDEDYINLIESKTVDDTIAYLKNNTIYGEFIKTDPHLTRIEEVDIAMDRFLVYQFGKILNYFSDKYKEFYRSLMLRYEVEDLKLFIRAVARGESLEETKNLSLIREKYYSFSYEKIKSAKNINELIEMLKDTPFYDIIKRYKDEEPERLIFYIEMSLDKFYFQTVSEKAKKLSKEDRKFAEQLVGRNVDLLNIEWIYRGLKFYNTIPEELINYALSGGLEFKYEDLKKLCYSDVDNLIKTVKRTPYKELFNPDKDIDTFFKIRIQKYLYNMFKDVFKKAKMDISVSVGFLHLLEFEIRDILTILESKRYQISSIDIKEYLIRDLKGSE</sequence>
<dbReference type="InterPro" id="IPR036079">
    <property type="entry name" value="ATPase_csu/dsu_sf"/>
</dbReference>
<keyword evidence="1" id="KW-0813">Transport</keyword>
<dbReference type="Gene3D" id="1.10.132.50">
    <property type="entry name" value="ATP synthase (C/AC39) subunit, domain 3"/>
    <property type="match status" value="3"/>
</dbReference>
<protein>
    <recommendedName>
        <fullName evidence="5">ATPase</fullName>
    </recommendedName>
</protein>
<dbReference type="Proteomes" id="UP000298381">
    <property type="component" value="Unassembled WGS sequence"/>
</dbReference>
<dbReference type="RefSeq" id="WP_135271689.1">
    <property type="nucleotide sequence ID" value="NZ_SRIB01000016.1"/>
</dbReference>
<keyword evidence="2" id="KW-0406">Ion transport</keyword>
<reference evidence="3 4" key="1">
    <citation type="submission" date="2019-03" db="EMBL/GenBank/DDBJ databases">
        <title>Draft genome sequence data and analysis of a Fermenting Bacterium, Soehngenia longevitae strain 1933PT, isolated from petroleum reservoir in Azerbaijan.</title>
        <authorList>
            <person name="Grouzdev D.S."/>
            <person name="Bidzhieva S.K."/>
            <person name="Sokolova D.S."/>
            <person name="Tourova T.P."/>
            <person name="Poltaraus A.B."/>
            <person name="Nazina T.N."/>
        </authorList>
    </citation>
    <scope>NUCLEOTIDE SEQUENCE [LARGE SCALE GENOMIC DNA]</scope>
    <source>
        <strain evidence="3 4">1933P</strain>
    </source>
</reference>
<organism evidence="3 4">
    <name type="scientific">Soehngenia longivitae</name>
    <dbReference type="NCBI Taxonomy" id="2562294"/>
    <lineage>
        <taxon>Bacteria</taxon>
        <taxon>Bacillati</taxon>
        <taxon>Bacillota</taxon>
        <taxon>Tissierellia</taxon>
        <taxon>Tissierellales</taxon>
        <taxon>Tissierellaceae</taxon>
        <taxon>Soehngenia</taxon>
    </lineage>
</organism>
<dbReference type="GO" id="GO:0046961">
    <property type="term" value="F:proton-transporting ATPase activity, rotational mechanism"/>
    <property type="evidence" value="ECO:0007669"/>
    <property type="project" value="InterPro"/>
</dbReference>
<dbReference type="EMBL" id="SRIB01000016">
    <property type="protein sequence ID" value="TFZ39203.1"/>
    <property type="molecule type" value="Genomic_DNA"/>
</dbReference>
<dbReference type="OrthoDB" id="9816136at2"/>
<evidence type="ECO:0000256" key="2">
    <source>
        <dbReference type="ARBA" id="ARBA00023065"/>
    </source>
</evidence>
<dbReference type="AlphaFoldDB" id="A0A4Z0D4N1"/>
<keyword evidence="4" id="KW-1185">Reference proteome</keyword>
<accession>A0A4Z0D4N1</accession>
<name>A0A4Z0D4N1_9FIRM</name>
<proteinExistence type="predicted"/>
<evidence type="ECO:0000313" key="4">
    <source>
        <dbReference type="Proteomes" id="UP000298381"/>
    </source>
</evidence>
<gene>
    <name evidence="3" type="ORF">E4100_08850</name>
</gene>
<evidence type="ECO:0008006" key="5">
    <source>
        <dbReference type="Google" id="ProtNLM"/>
    </source>
</evidence>
<evidence type="ECO:0000256" key="1">
    <source>
        <dbReference type="ARBA" id="ARBA00022448"/>
    </source>
</evidence>
<dbReference type="SUPFAM" id="SSF103486">
    <property type="entry name" value="V-type ATP synthase subunit C"/>
    <property type="match status" value="1"/>
</dbReference>
<dbReference type="PANTHER" id="PTHR38682">
    <property type="entry name" value="V-TYPE ATP SYNTHASE SUBUNIT C"/>
    <property type="match status" value="1"/>
</dbReference>
<comment type="caution">
    <text evidence="3">The sequence shown here is derived from an EMBL/GenBank/DDBJ whole genome shotgun (WGS) entry which is preliminary data.</text>
</comment>